<dbReference type="Proteomes" id="UP001163603">
    <property type="component" value="Chromosome 3"/>
</dbReference>
<accession>A0ACC0Z5P9</accession>
<proteinExistence type="predicted"/>
<comment type="caution">
    <text evidence="1">The sequence shown here is derived from an EMBL/GenBank/DDBJ whole genome shotgun (WGS) entry which is preliminary data.</text>
</comment>
<evidence type="ECO:0000313" key="2">
    <source>
        <dbReference type="Proteomes" id="UP001163603"/>
    </source>
</evidence>
<name>A0ACC0Z5P9_9ROSI</name>
<sequence length="279" mass="30269">MSIPATLKVLGVIPAFVMIAIIACLADISVEILKRFTHAGDSTTYAGVMRSDVLSGNQPGGLAHLGVLQEWFGIHWWNSRAFSLLFIVVFVMLPLVLLRRVESLKFSSAISVLLALVFVGICSVMAISALVEGKTKTPRLLPQLNNHTSFFDLFTAVPVIVTSFTFHFNVHPIGFELNKPSDMILAAELCTSPYACVSPIELLLEAIFIPDIWTFFQFLGSTSAVSLALIFPGAIVLRDVHGISTTRDRITALVMIILAVVTSAIAISTNIVSFFGNNS</sequence>
<dbReference type="EMBL" id="CM047738">
    <property type="protein sequence ID" value="KAJ0045340.1"/>
    <property type="molecule type" value="Genomic_DNA"/>
</dbReference>
<protein>
    <submittedName>
        <fullName evidence="1">Uncharacterized protein</fullName>
    </submittedName>
</protein>
<gene>
    <name evidence="1" type="ORF">Pint_06620</name>
</gene>
<reference evidence="2" key="1">
    <citation type="journal article" date="2023" name="G3 (Bethesda)">
        <title>Genome assembly and association tests identify interacting loci associated with vigor, precocity, and sex in interspecific pistachio rootstocks.</title>
        <authorList>
            <person name="Palmer W."/>
            <person name="Jacygrad E."/>
            <person name="Sagayaradj S."/>
            <person name="Cavanaugh K."/>
            <person name="Han R."/>
            <person name="Bertier L."/>
            <person name="Beede B."/>
            <person name="Kafkas S."/>
            <person name="Golino D."/>
            <person name="Preece J."/>
            <person name="Michelmore R."/>
        </authorList>
    </citation>
    <scope>NUCLEOTIDE SEQUENCE [LARGE SCALE GENOMIC DNA]</scope>
</reference>
<keyword evidence="2" id="KW-1185">Reference proteome</keyword>
<evidence type="ECO:0000313" key="1">
    <source>
        <dbReference type="EMBL" id="KAJ0045340.1"/>
    </source>
</evidence>
<organism evidence="1 2">
    <name type="scientific">Pistacia integerrima</name>
    <dbReference type="NCBI Taxonomy" id="434235"/>
    <lineage>
        <taxon>Eukaryota</taxon>
        <taxon>Viridiplantae</taxon>
        <taxon>Streptophyta</taxon>
        <taxon>Embryophyta</taxon>
        <taxon>Tracheophyta</taxon>
        <taxon>Spermatophyta</taxon>
        <taxon>Magnoliopsida</taxon>
        <taxon>eudicotyledons</taxon>
        <taxon>Gunneridae</taxon>
        <taxon>Pentapetalae</taxon>
        <taxon>rosids</taxon>
        <taxon>malvids</taxon>
        <taxon>Sapindales</taxon>
        <taxon>Anacardiaceae</taxon>
        <taxon>Pistacia</taxon>
    </lineage>
</organism>